<dbReference type="PROSITE" id="PS50250">
    <property type="entry name" value="PCI"/>
    <property type="match status" value="1"/>
</dbReference>
<dbReference type="Pfam" id="PF01399">
    <property type="entry name" value="PCI"/>
    <property type="match status" value="1"/>
</dbReference>
<evidence type="ECO:0000259" key="3">
    <source>
        <dbReference type="PROSITE" id="PS50250"/>
    </source>
</evidence>
<name>A0A1G4KCG1_9SACH</name>
<sequence length="501" mass="57308">MSGDSMDVDHVPEADGVVGKQTSVDETFELLEEISKTSTSLDPRYVWRSLRDLSQLRVKLDKNSFSIIVNLLYPDDSPYKVPLLKYINQNQKSTVEQAKNLRDQYPATFYQVASNNRLDVSAELNSFVHLLTQLYLLDSQQFEELSTFNRNVVIPKVLKMYNKRTLDLIQSKLWFYISRGEEILNTSGSSDLRSEMIKYLKTATLRHDNETRAMLITLILRNYLNDGAIELAADFVSKVEFPASSNVSSPIEARYYFYLSKISAIQLEYTVANDYVVAAIRKAPTTRKSLGFLQQANKLHCVIQLLMGDIPALSFFNQEGMQRSLLPYYHLSKAVKLGDLNKFTSAISSYKADLIKDDNYQLCVRLRSNVIKTGIRIISLTYKKISLKDICLKLRLDSEQTVEYMVSRAIRDGVIEATINHKDGYIESSELLNIYATKEPQASFDERIKFVNQLHDDCVKAMRYPEGGDKKDRNKAAVDGDQMEEIIDFSDLDEDDLGDFY</sequence>
<dbReference type="OrthoDB" id="1713558at2759"/>
<dbReference type="InterPro" id="IPR036390">
    <property type="entry name" value="WH_DNA-bd_sf"/>
</dbReference>
<gene>
    <name evidence="4" type="ORF">LAMI_0G15698G</name>
</gene>
<keyword evidence="5" id="KW-1185">Reference proteome</keyword>
<dbReference type="Pfam" id="PF08375">
    <property type="entry name" value="Rpn3_C"/>
    <property type="match status" value="1"/>
</dbReference>
<dbReference type="GO" id="GO:0006511">
    <property type="term" value="P:ubiquitin-dependent protein catabolic process"/>
    <property type="evidence" value="ECO:0007669"/>
    <property type="project" value="TreeGrafter"/>
</dbReference>
<dbReference type="PANTHER" id="PTHR10758:SF2">
    <property type="entry name" value="26S PROTEASOME NON-ATPASE REGULATORY SUBUNIT 3"/>
    <property type="match status" value="1"/>
</dbReference>
<dbReference type="AlphaFoldDB" id="A0A1G4KCG1"/>
<dbReference type="STRING" id="1230905.A0A1G4KCG1"/>
<dbReference type="SUPFAM" id="SSF46785">
    <property type="entry name" value="Winged helix' DNA-binding domain"/>
    <property type="match status" value="1"/>
</dbReference>
<dbReference type="GO" id="GO:0042176">
    <property type="term" value="P:regulation of protein catabolic process"/>
    <property type="evidence" value="ECO:0007669"/>
    <property type="project" value="InterPro"/>
</dbReference>
<dbReference type="GO" id="GO:0008541">
    <property type="term" value="C:proteasome regulatory particle, lid subcomplex"/>
    <property type="evidence" value="ECO:0007669"/>
    <property type="project" value="TreeGrafter"/>
</dbReference>
<dbReference type="InterPro" id="IPR000717">
    <property type="entry name" value="PCI_dom"/>
</dbReference>
<dbReference type="Pfam" id="PF25573">
    <property type="entry name" value="TPR_PSMD3_N"/>
    <property type="match status" value="1"/>
</dbReference>
<protein>
    <submittedName>
        <fullName evidence="4">LAMI_0G15698g1_1</fullName>
    </submittedName>
</protein>
<dbReference type="PANTHER" id="PTHR10758">
    <property type="entry name" value="26S PROTEASOME NON-ATPASE REGULATORY SUBUNIT 3/COP9 SIGNALOSOME COMPLEX SUBUNIT 3"/>
    <property type="match status" value="1"/>
</dbReference>
<dbReference type="InterPro" id="IPR057985">
    <property type="entry name" value="TPR_PSMD3_N"/>
</dbReference>
<evidence type="ECO:0000313" key="4">
    <source>
        <dbReference type="EMBL" id="SCV02077.1"/>
    </source>
</evidence>
<comment type="similarity">
    <text evidence="1">Belongs to the proteasome subunit S3 family.</text>
</comment>
<organism evidence="4 5">
    <name type="scientific">Lachancea mirantina</name>
    <dbReference type="NCBI Taxonomy" id="1230905"/>
    <lineage>
        <taxon>Eukaryota</taxon>
        <taxon>Fungi</taxon>
        <taxon>Dikarya</taxon>
        <taxon>Ascomycota</taxon>
        <taxon>Saccharomycotina</taxon>
        <taxon>Saccharomycetes</taxon>
        <taxon>Saccharomycetales</taxon>
        <taxon>Saccharomycetaceae</taxon>
        <taxon>Lachancea</taxon>
    </lineage>
</organism>
<dbReference type="InterPro" id="IPR013586">
    <property type="entry name" value="PSMD3_C"/>
</dbReference>
<evidence type="ECO:0000256" key="2">
    <source>
        <dbReference type="ARBA" id="ARBA00022942"/>
    </source>
</evidence>
<dbReference type="Gene3D" id="1.25.40.570">
    <property type="match status" value="1"/>
</dbReference>
<evidence type="ECO:0000313" key="5">
    <source>
        <dbReference type="Proteomes" id="UP000191024"/>
    </source>
</evidence>
<dbReference type="SMART" id="SM00753">
    <property type="entry name" value="PAM"/>
    <property type="match status" value="1"/>
</dbReference>
<dbReference type="InterPro" id="IPR050756">
    <property type="entry name" value="CSN3"/>
</dbReference>
<feature type="domain" description="PCI" evidence="3">
    <location>
        <begin position="253"/>
        <end position="433"/>
    </location>
</feature>
<dbReference type="SMART" id="SM00088">
    <property type="entry name" value="PINT"/>
    <property type="match status" value="1"/>
</dbReference>
<dbReference type="Proteomes" id="UP000191024">
    <property type="component" value="Chromosome G"/>
</dbReference>
<accession>A0A1G4KCG1</accession>
<dbReference type="GO" id="GO:0030234">
    <property type="term" value="F:enzyme regulator activity"/>
    <property type="evidence" value="ECO:0007669"/>
    <property type="project" value="InterPro"/>
</dbReference>
<evidence type="ECO:0000256" key="1">
    <source>
        <dbReference type="ARBA" id="ARBA00007912"/>
    </source>
</evidence>
<reference evidence="4 5" key="1">
    <citation type="submission" date="2016-03" db="EMBL/GenBank/DDBJ databases">
        <authorList>
            <person name="Devillers H."/>
        </authorList>
    </citation>
    <scope>NUCLEOTIDE SEQUENCE [LARGE SCALE GENOMIC DNA]</scope>
    <source>
        <strain evidence="4">CBS 11717</strain>
    </source>
</reference>
<keyword evidence="2" id="KW-0647">Proteasome</keyword>
<proteinExistence type="inferred from homology"/>
<dbReference type="EMBL" id="LT598469">
    <property type="protein sequence ID" value="SCV02077.1"/>
    <property type="molecule type" value="Genomic_DNA"/>
</dbReference>